<evidence type="ECO:0000313" key="2">
    <source>
        <dbReference type="EMBL" id="AEE15827.1"/>
    </source>
</evidence>
<accession>F4LNH3</accession>
<evidence type="ECO:0000313" key="3">
    <source>
        <dbReference type="Proteomes" id="UP000006546"/>
    </source>
</evidence>
<feature type="transmembrane region" description="Helical" evidence="1">
    <location>
        <begin position="7"/>
        <end position="24"/>
    </location>
</feature>
<keyword evidence="3" id="KW-1185">Reference proteome</keyword>
<sequence>MRKCNAVFNGIVVSLLTVCAAFMYTTCEVGLGNSVDTQPPAVTIAYPPEAAVIRGQFVVNGTASDETFVKSVAVVFTSTEQESKTYGPYQAEINKESKTWAVRLNAQDASSGSYAIPDGKYAVTVTAADSASRTSVATTVYEIDNTAPVLYVQRPGSRDETSPDTYGSSVSVSGQVYDAHLISKLTFSVFEKNPDGSFSRKGGKTIENVAPNISVVLADFDDDLDSLYTSLYGSDKNAGEKTFYCTVSVEDEARPYTGSADTSGGNKSAGYYLYDEVSALVSAKDLYTARSSGSLLADGVETSLSAAFISTTDETDVKGVFSLDPAVSPKWTVINLSVFETGYLDTDAYKVPAGSSLTIRVEPSLNNSAIVDDSLAVYVQRCDRSGTVSAGAEKIYLMKKADDCTPEERIERKNAIKTVGSNRTLTINSLAALPVNTAYRLFAEGTDAALNIVAAANDAQYGFFLEGNGAPPEITLDGLSYYTNPAGQFSLSGSCTSQTGDSVTLIIALSGGSYLKETTVNSGAAWNFPFTAAELLAKAEETGAIDRTKSKTYSLEVRAQSGISTTAIKNCSVYYDAENPIPEIASVTPQVSANGKDTNVNGVILCKGTASDEDKVETSVLKLYTSADGASGWTPVAWTAGGGVVSVPNGAVNDAMRFCYAVDTKAVDSAGAAVFGDKKYLKLEIVSTDRSGNTGAAELVLYVDQSTDNPVVSYFNVSGTNTLFGYSGNNTILGTITDDDGLASVELYVDAETVPRKTFVAAVLQGTKSKAFEYDIFADIPAGAAALAEGSHELYFKITDTENGSFDSAKQLFVVDTAVPLIAVTAPVSGGFAGKDVTVKGTASDTRGVAKVEYKQIDTASGAVTWTAVTPKTAAADGSAADWSEWSYPITGQADTGAGAGYTRVFRATDLSGRTAETSVTYKVDTISPAFGLKLKFSGYSQDDYPGLSGSERVWLTATAQTLSGTMTEVNPGQINFTVTGATDASGAVSAVAGTNSPFRTTIMFEEGESSVTFTSQDTAGNAAIPLSRSVYVDATPPVLSDVSLPDMDDSRHITNGGADIIVKLTASDAVSGVNAGSAASKVVELGSGAGFKTAVFSGWLTAIPGDENENRYRLTVPAETIRALGNGVHTLYIRVADKAGNKSEIALPELTVDLDAPTVSYTTPAANSVVNKKITLKGTVSDANLAADAAPALYVWNPAISDWHLLVKTGDKNDKHIPYDIEIAGLDIQPVSTGSEWTVGGFDTDAAGLKALLLASDGSCKLQVRFTDRAGNPPSDTAAQIFQPLLLTVDQSTDNPVVSYFNVSGTNTLFGYSGNNTILGTITDDDGLASVELYVDAETVPRKTFAAAVLQGTKSKAFEYDIFADIPAGAAALAEGSHELYFKITDTENGSFDSAKQPFVVDTAVPLIAVTAPVSGGFAGKDVTVKGTASDTRGVAKVEYKQIDTASGAVTWTAVTPKTAAADGSAADWSEWSYPITGQADTGAGAGYTRVFRATDLSGRTAETSVTYKVDTISPAFGLKLKFSGYSQDDYPGLSGGERVWLMATAQTLSGTMTEVNPGQINFTVTGATDASGAVSAVAGTDSPFRTTIMFEEGESSVTFTSQDTAGNAAIPLSRSVYVDATPPVLSDVSLSGTDVSGSDSRHITNGGADITVKLTASDAVSGVNAGSAASKVVELGSGAGFKTAVFSGWLTAISGDENENRYTLTVPAETIRALGNGVHTLYVRVADKAGNKSEIALPELTVDLDAPTVSYTTPAANSVVNKKITLKGTVSDANLAADAAPALYVWNPAILDWQSVGASGSGCAIEIAGLDIQPVSTGSEWTVGGFDTAADGLKALLLASDGSCKLQVRFTDRAGNSPSDTAAQTLLLTVDQHKDRPTVKISNMSFMNAESNGMSEASPVWLKQTRTLFGTVSDDDGACTLQISENGGSFTDVSVDNGSWNYALSADGVRTVVFKVTDSAGTVFTSAAAADDAALLDTPILSDGTHSFGEKGSTGSAADSRLHIKVDTKVPEIRTVKWQRPSDSQWLDTFPTEKFGGTRTAATLRVTAWDDNGIKSVVFLKSGTAISTLTSPSGTLSADEGGADYWSASVPTNSGDGYQEVTIKVTDTADLETTRTVQINVDNTAPVVSIDSHKSGEQVNGEIVLKGTTDGAASLRYAVASSDSAAIDWNTASAVMSDSFISWRIYFDGKSVTGETHGLTMNGYLVSLGITTDTAIKDNSYANLTDLFVYLRAVDECGNVNDVQPLKLVVDPQGDRPKVVMTYPDHNDETLGGTIRMTGTAEDNSKVSAVYVQIDPDYNGVTVAPKLAQSDWNTVNTKFGTSYTLESFGSGTAVQTGFKTTGTLSWNFNLNTKGEFDPSGDGTRRIALRVYAVDDGGNISQPYERIITVDKDTPLIGSSEKLYLRKYANSDGSGTPIASVEYTDGMWINGSWYLEGSVEDASGIKDLTVTNPGGAPVDHIVTASDDTSGTLVDPAKATAVESNGAFGVNSGYRIKIPVGSETDSFGMLEYTIRATEGTSKNLFAEKTIRLNYDNKAPVIRQPGASGFNISDSVVNSNGFYTLGSAVNEDGSGLDSQSGFSRVVFYFERTLNDVTSIYDPLLKPANAANKVNQTDLRSEDGLWWKVKTVTRDSNLLTALTLDSSDENIRSGGIVKIGGAIYRITNVSGTAVTIDGSPVVSETEALFAVAQVADNLTTETPNTASLKNENGYYPVVNDDGDGMVEGVTKIGTEYVWEASINSKNIPDGPVTIRYVVFDKAGNHTVGSVSGTVSNNRPRIAGVSFGTDDNGNGIVDDTEFNSAWSGLYANSQAGLPNGYSSSNTKVHELNVQQTNGMAVLKIKGKTVVRPEIVGGNNSLAYTYTVTKKGVTDPYYTQTVPVSLSTEHSDSDDIRTGLSDIALTVKDFLSAGTTGTEITDADDQRFSFTLWDATDGTVQGQNSQYARINMVMDVALRDTVSPTASIRPFYWNGKSDNSLYLNSLENGHIELGSDLPADSFKDSGTGVNDRDPKVSGKVVVTGTANDNNLLSELYIKIPGLTDSGTDGYKRIAYRDGTSGSWTAEGTLDADGWQFVAESDTFSQTAGNTVTWKLYWDTAKITNRAAADVEVRVRAVDRGTVSLSGDILKYTPNAPSAESNVQTKDDALTSYYRVDVVPYVSKLTTNLSKLKSNNPSVYNRTALGRYPVNATETVSIAGFNLEGADVGGTSATGESYANGVVTVPVTSMKTGALELTVNGIGVLNNRNSNTAEYNKQPNGDNNNLLTDDVELDVWEFNSSAARTNRGLVTDPVMRINPVNDIVGFAFANGPDYFSMSDGQSNSYTLWQRNYDDFAGTSFIYDSAGVSHGTNVGRDINSSSNHAGKFVYLTSRWGISGINGQGGNYGNTNSLRMESLGQSGSPVILDKSRIRSPSLASVRHGSSTSLYLAYYDDINQEIRFRYGALADNSSHTNFGQFYDEETDNAVSAVDYSHVSLIAGGNTGQNPGEYVSLAIVPGATADKDVAVVVWYDALSQKLLYSYNTSAATDRSGDKSGTGWSSPLTIYDQAGEHCQVTVDVDKGIHIAAYETTGADLIYAYLPSYESTEIKSCIVDSYGIVGTYITIDTAKNVDDKVIPYIGYYMASSIRPKLAYLVNTAEKAPAGTNLDAFTGNWEITLLPTTSTMLADRINVGVWKMSTGVLKNSVTGNSTSTATSGTCYGNGTANPVLGYAIKTGTTGFIETAQKR</sequence>
<evidence type="ECO:0000256" key="1">
    <source>
        <dbReference type="SAM" id="Phobius"/>
    </source>
</evidence>
<protein>
    <submittedName>
        <fullName evidence="2">Uncharacterized protein</fullName>
    </submittedName>
</protein>
<dbReference type="InterPro" id="IPR018247">
    <property type="entry name" value="EF_Hand_1_Ca_BS"/>
</dbReference>
<dbReference type="EMBL" id="CP002696">
    <property type="protein sequence ID" value="AEE15827.1"/>
    <property type="molecule type" value="Genomic_DNA"/>
</dbReference>
<dbReference type="KEGG" id="tbe:Trebr_0380"/>
<dbReference type="STRING" id="906968.Trebr_0380"/>
<keyword evidence="1" id="KW-1133">Transmembrane helix</keyword>
<keyword evidence="1" id="KW-0812">Transmembrane</keyword>
<reference evidence="3" key="1">
    <citation type="submission" date="2011-04" db="EMBL/GenBank/DDBJ databases">
        <title>The complete genome of Treponema brennaborense DSM 12168.</title>
        <authorList>
            <person name="Lucas S."/>
            <person name="Han J."/>
            <person name="Lapidus A."/>
            <person name="Bruce D."/>
            <person name="Goodwin L."/>
            <person name="Pitluck S."/>
            <person name="Peters L."/>
            <person name="Kyrpides N."/>
            <person name="Mavromatis K."/>
            <person name="Ivanova N."/>
            <person name="Mikhailova N."/>
            <person name="Pagani I."/>
            <person name="Teshima H."/>
            <person name="Detter J.C."/>
            <person name="Tapia R."/>
            <person name="Han C."/>
            <person name="Land M."/>
            <person name="Hauser L."/>
            <person name="Markowitz V."/>
            <person name="Cheng J.-F."/>
            <person name="Hugenholtz P."/>
            <person name="Woyke T."/>
            <person name="Wu D."/>
            <person name="Gronow S."/>
            <person name="Wellnitz S."/>
            <person name="Brambilla E."/>
            <person name="Klenk H.-P."/>
            <person name="Eisen J.A."/>
        </authorList>
    </citation>
    <scope>NUCLEOTIDE SEQUENCE [LARGE SCALE GENOMIC DNA]</scope>
    <source>
        <strain evidence="3">DSM 12168 / CIP 105900 / DD5/3</strain>
    </source>
</reference>
<dbReference type="PROSITE" id="PS00018">
    <property type="entry name" value="EF_HAND_1"/>
    <property type="match status" value="1"/>
</dbReference>
<dbReference type="Gene3D" id="2.60.40.10">
    <property type="entry name" value="Immunoglobulins"/>
    <property type="match status" value="2"/>
</dbReference>
<proteinExistence type="predicted"/>
<dbReference type="RefSeq" id="WP_013757546.1">
    <property type="nucleotide sequence ID" value="NC_015500.1"/>
</dbReference>
<dbReference type="OrthoDB" id="363270at2"/>
<organism evidence="2 3">
    <name type="scientific">Treponema brennaborense (strain DSM 12168 / CIP 105900 / DD5/3)</name>
    <dbReference type="NCBI Taxonomy" id="906968"/>
    <lineage>
        <taxon>Bacteria</taxon>
        <taxon>Pseudomonadati</taxon>
        <taxon>Spirochaetota</taxon>
        <taxon>Spirochaetia</taxon>
        <taxon>Spirochaetales</taxon>
        <taxon>Treponemataceae</taxon>
        <taxon>Treponema</taxon>
    </lineage>
</organism>
<keyword evidence="1" id="KW-0472">Membrane</keyword>
<dbReference type="HOGENOM" id="CLU_225041_0_0_12"/>
<dbReference type="Proteomes" id="UP000006546">
    <property type="component" value="Chromosome"/>
</dbReference>
<dbReference type="InterPro" id="IPR013783">
    <property type="entry name" value="Ig-like_fold"/>
</dbReference>
<gene>
    <name evidence="2" type="ordered locus">Trebr_0380</name>
</gene>
<dbReference type="eggNOG" id="COG2911">
    <property type="taxonomic scope" value="Bacteria"/>
</dbReference>
<name>F4LNH3_TREBD</name>